<gene>
    <name evidence="2" type="ORF">NV381_22305</name>
</gene>
<keyword evidence="2" id="KW-0255">Endonuclease</keyword>
<evidence type="ECO:0000259" key="1">
    <source>
        <dbReference type="Pfam" id="PF14279"/>
    </source>
</evidence>
<sequence>MNCIYCDEIISFMNESKEHIIQNALGGLYESTQICCNKCNNIVQREIDDKFCKKFNPVITQIENMKKTNSSAMPSCKGRAKYGDDGKIYNVIIKNQIVIDCPEYKKLHRTNLSKAELRKFEIVDYCIDIDLNNDVFKQGICKIAYNYAIEKKVPNNKIKPVLNVIKNNNIITNITFSASIIPFIALNAFDSYLELDTFFELSHTLILFSHQNYLCCYVDLFNTFQYFVVLSEIWDGKEIYEPYCQVVQKIDRNMPEFNIYRVKHIHTIATIYGVEPTLNIDKLKMDVQTVINKEPYEKSMGSYISDKISYHYTKSTKYSLYDKYKSISYYMDDDDMLREKRFRRFTPSVDQINSEVPFYFYPTYILQMIEDRRTIKDKEYIDSKQKRLFSYLLHSSEEPSNI</sequence>
<name>A0ABT1YL76_9BACL</name>
<keyword evidence="3" id="KW-1185">Reference proteome</keyword>
<proteinExistence type="predicted"/>
<protein>
    <submittedName>
        <fullName evidence="2">HNH endonuclease</fullName>
    </submittedName>
</protein>
<dbReference type="Proteomes" id="UP001300012">
    <property type="component" value="Unassembled WGS sequence"/>
</dbReference>
<keyword evidence="2" id="KW-0378">Hydrolase</keyword>
<dbReference type="RefSeq" id="WP_258215495.1">
    <property type="nucleotide sequence ID" value="NZ_JANQBD010000017.1"/>
</dbReference>
<dbReference type="InterPro" id="IPR029471">
    <property type="entry name" value="HNH_5"/>
</dbReference>
<comment type="caution">
    <text evidence="2">The sequence shown here is derived from an EMBL/GenBank/DDBJ whole genome shotgun (WGS) entry which is preliminary data.</text>
</comment>
<evidence type="ECO:0000313" key="2">
    <source>
        <dbReference type="EMBL" id="MCR8633924.1"/>
    </source>
</evidence>
<accession>A0ABT1YL76</accession>
<keyword evidence="2" id="KW-0540">Nuclease</keyword>
<dbReference type="EMBL" id="JANQBD010000017">
    <property type="protein sequence ID" value="MCR8633924.1"/>
    <property type="molecule type" value="Genomic_DNA"/>
</dbReference>
<dbReference type="GO" id="GO:0004519">
    <property type="term" value="F:endonuclease activity"/>
    <property type="evidence" value="ECO:0007669"/>
    <property type="project" value="UniProtKB-KW"/>
</dbReference>
<feature type="domain" description="HNH endonuclease 5" evidence="1">
    <location>
        <begin position="3"/>
        <end position="55"/>
    </location>
</feature>
<organism evidence="2 3">
    <name type="scientific">Paenibacillus radicis</name>
    <name type="common">ex Xue et al. 2023</name>
    <dbReference type="NCBI Taxonomy" id="2972489"/>
    <lineage>
        <taxon>Bacteria</taxon>
        <taxon>Bacillati</taxon>
        <taxon>Bacillota</taxon>
        <taxon>Bacilli</taxon>
        <taxon>Bacillales</taxon>
        <taxon>Paenibacillaceae</taxon>
        <taxon>Paenibacillus</taxon>
    </lineage>
</organism>
<reference evidence="2 3" key="1">
    <citation type="submission" date="2022-08" db="EMBL/GenBank/DDBJ databases">
        <title>Paenibacillus endoradicis sp. nov., Paenibacillus radicibacter sp. nov and Paenibacillus pararadicis sp. nov., three cold-adapted plant growth-promoting bacteria isolated from root of Larix gmelinii in Great Khingan.</title>
        <authorList>
            <person name="Xue H."/>
        </authorList>
    </citation>
    <scope>NUCLEOTIDE SEQUENCE [LARGE SCALE GENOMIC DNA]</scope>
    <source>
        <strain evidence="2 3">N5-1-1-5</strain>
    </source>
</reference>
<evidence type="ECO:0000313" key="3">
    <source>
        <dbReference type="Proteomes" id="UP001300012"/>
    </source>
</evidence>
<dbReference type="Pfam" id="PF14279">
    <property type="entry name" value="HNH_5"/>
    <property type="match status" value="1"/>
</dbReference>